<name>A0A060IJ80_RHIET</name>
<dbReference type="Gene3D" id="3.40.980.20">
    <property type="entry name" value="Four-carbon acid sugar kinase, nucleotide binding domain"/>
    <property type="match status" value="1"/>
</dbReference>
<feature type="domain" description="Four-carbon acid sugar kinase N-terminal" evidence="7">
    <location>
        <begin position="6"/>
        <end position="131"/>
    </location>
</feature>
<evidence type="ECO:0000256" key="6">
    <source>
        <dbReference type="ARBA" id="ARBA00023277"/>
    </source>
</evidence>
<keyword evidence="2" id="KW-0808">Transferase</keyword>
<evidence type="ECO:0000256" key="3">
    <source>
        <dbReference type="ARBA" id="ARBA00022741"/>
    </source>
</evidence>
<dbReference type="InterPro" id="IPR042213">
    <property type="entry name" value="NBD_C_sf"/>
</dbReference>
<dbReference type="RefSeq" id="WP_040112852.1">
    <property type="nucleotide sequence ID" value="NZ_CP006991.1"/>
</dbReference>
<organism evidence="9 10">
    <name type="scientific">Rhizobium etli bv. mimosae str. IE4771</name>
    <dbReference type="NCBI Taxonomy" id="1432050"/>
    <lineage>
        <taxon>Bacteria</taxon>
        <taxon>Pseudomonadati</taxon>
        <taxon>Pseudomonadota</taxon>
        <taxon>Alphaproteobacteria</taxon>
        <taxon>Hyphomicrobiales</taxon>
        <taxon>Rhizobiaceae</taxon>
        <taxon>Rhizobium/Agrobacterium group</taxon>
        <taxon>Rhizobium</taxon>
    </lineage>
</organism>
<evidence type="ECO:0008006" key="11">
    <source>
        <dbReference type="Google" id="ProtNLM"/>
    </source>
</evidence>
<evidence type="ECO:0000313" key="9">
    <source>
        <dbReference type="EMBL" id="AIC31586.1"/>
    </source>
</evidence>
<dbReference type="InterPro" id="IPR010737">
    <property type="entry name" value="4-carb_acid_sugar_kinase_N"/>
</dbReference>
<comment type="similarity">
    <text evidence="1">Belongs to the four-carbon acid sugar kinase family.</text>
</comment>
<dbReference type="KEGG" id="rei:IE4771_PE00362"/>
<dbReference type="Pfam" id="PF17042">
    <property type="entry name" value="NBD_C"/>
    <property type="match status" value="1"/>
</dbReference>
<dbReference type="InterPro" id="IPR031475">
    <property type="entry name" value="NBD_C"/>
</dbReference>
<dbReference type="Pfam" id="PF07005">
    <property type="entry name" value="SBD_N"/>
    <property type="match status" value="1"/>
</dbReference>
<gene>
    <name evidence="9" type="ORF">IE4771_PE00362</name>
</gene>
<reference evidence="9 10" key="1">
    <citation type="submission" date="2013-12" db="EMBL/GenBank/DDBJ databases">
        <title>Complete genome sequence of Rhizobium etli bv. mimosae IE4771.</title>
        <authorList>
            <person name="Bustos P."/>
            <person name="Santamaria R.I."/>
            <person name="Lozano L."/>
            <person name="Ormeno-Orrillo E."/>
            <person name="Rogel M.A."/>
            <person name="Romero D."/>
            <person name="Cevallos M.A."/>
            <person name="Martinez-Romero E."/>
            <person name="Gonzalez V."/>
        </authorList>
    </citation>
    <scope>NUCLEOTIDE SEQUENCE [LARGE SCALE GENOMIC DNA]</scope>
    <source>
        <strain evidence="9 10">IE4771</strain>
        <plasmid evidence="10">Plasmid pRetIE4771e</plasmid>
    </source>
</reference>
<keyword evidence="9" id="KW-0614">Plasmid</keyword>
<proteinExistence type="inferred from homology"/>
<dbReference type="AlphaFoldDB" id="A0A060IJ80"/>
<keyword evidence="3" id="KW-0547">Nucleotide-binding</keyword>
<dbReference type="EMBL" id="CP006991">
    <property type="protein sequence ID" value="AIC31586.1"/>
    <property type="molecule type" value="Genomic_DNA"/>
</dbReference>
<evidence type="ECO:0000256" key="2">
    <source>
        <dbReference type="ARBA" id="ARBA00022679"/>
    </source>
</evidence>
<keyword evidence="5" id="KW-0067">ATP-binding</keyword>
<dbReference type="Proteomes" id="UP000027180">
    <property type="component" value="Plasmid pRetIE4771e"/>
</dbReference>
<dbReference type="GO" id="GO:0005524">
    <property type="term" value="F:ATP binding"/>
    <property type="evidence" value="ECO:0007669"/>
    <property type="project" value="UniProtKB-KW"/>
</dbReference>
<evidence type="ECO:0000256" key="5">
    <source>
        <dbReference type="ARBA" id="ARBA00022840"/>
    </source>
</evidence>
<geneLocation type="plasmid" evidence="9 10">
    <name>pRetIE4771e</name>
</geneLocation>
<dbReference type="GO" id="GO:0016301">
    <property type="term" value="F:kinase activity"/>
    <property type="evidence" value="ECO:0007669"/>
    <property type="project" value="UniProtKB-KW"/>
</dbReference>
<evidence type="ECO:0000313" key="10">
    <source>
        <dbReference type="Proteomes" id="UP000027180"/>
    </source>
</evidence>
<accession>A0A060IJ80</accession>
<dbReference type="SUPFAM" id="SSF142764">
    <property type="entry name" value="YgbK-like"/>
    <property type="match status" value="1"/>
</dbReference>
<dbReference type="Gene3D" id="3.40.50.10840">
    <property type="entry name" value="Putative sugar-binding, N-terminal domain"/>
    <property type="match status" value="1"/>
</dbReference>
<sequence length="354" mass="36712">MTLKAAIIADDLTGALDTGTPFVAAGLSVAVAVDVGAAQEAIATGCDVVVVNTASRALGERDAAEKVRSAAKVFRDVKPAVVMKKIDSRLKGNVAAESLVLADALGLKDILVAPAIPDQERLTYRGCVVGRGVNKPLPIADLFESRSDNVIVADAADDADLDQIVAGHVWLTTLGVGARGLGAAFARRLGEAGRRPVTEFTPTPRTLFAFGSRDPITLAQMNRLEASGALRMVVDAPMGLIEYGEGLALPVLLRCTGDMAADAALVAGDFAAGVKRVIDDTRPDMLMVGGGDTALAILHALEVKVLKPKGEIEAGIPWFDVTAAGGRPFRCAVKSGGFGKPDSLLKLVLRNQAA</sequence>
<evidence type="ECO:0000256" key="1">
    <source>
        <dbReference type="ARBA" id="ARBA00005715"/>
    </source>
</evidence>
<dbReference type="OrthoDB" id="9778478at2"/>
<dbReference type="HOGENOM" id="CLU_029424_0_0_5"/>
<evidence type="ECO:0000259" key="8">
    <source>
        <dbReference type="Pfam" id="PF17042"/>
    </source>
</evidence>
<keyword evidence="6" id="KW-0119">Carbohydrate metabolism</keyword>
<evidence type="ECO:0000256" key="4">
    <source>
        <dbReference type="ARBA" id="ARBA00022777"/>
    </source>
</evidence>
<feature type="domain" description="Four-carbon acid sugar kinase nucleotide binding" evidence="8">
    <location>
        <begin position="262"/>
        <end position="344"/>
    </location>
</feature>
<dbReference type="InterPro" id="IPR037051">
    <property type="entry name" value="4-carb_acid_sugar_kinase_N_sf"/>
</dbReference>
<keyword evidence="4" id="KW-0418">Kinase</keyword>
<protein>
    <recommendedName>
        <fullName evidence="11">Four-carbon acid sugar kinase family protein</fullName>
    </recommendedName>
</protein>
<evidence type="ECO:0000259" key="7">
    <source>
        <dbReference type="Pfam" id="PF07005"/>
    </source>
</evidence>